<comment type="catalytic activity">
    <reaction evidence="1">
        <text>ATP + protein L-histidine = ADP + protein N-phospho-L-histidine.</text>
        <dbReference type="EC" id="2.7.13.3"/>
    </reaction>
</comment>
<dbReference type="Pfam" id="PF02518">
    <property type="entry name" value="HATPase_c"/>
    <property type="match status" value="1"/>
</dbReference>
<dbReference type="InterPro" id="IPR011712">
    <property type="entry name" value="Sig_transdc_His_kin_sub3_dim/P"/>
</dbReference>
<protein>
    <recommendedName>
        <fullName evidence="5">Oxygen sensor histidine kinase NreB</fullName>
        <ecNumber evidence="4">2.7.13.3</ecNumber>
    </recommendedName>
    <alternativeName>
        <fullName evidence="15">Nitrogen regulation protein B</fullName>
    </alternativeName>
</protein>
<comment type="caution">
    <text evidence="18">The sequence shown here is derived from an EMBL/GenBank/DDBJ whole genome shotgun (WGS) entry which is preliminary data.</text>
</comment>
<dbReference type="GO" id="GO:0016020">
    <property type="term" value="C:membrane"/>
    <property type="evidence" value="ECO:0007669"/>
    <property type="project" value="InterPro"/>
</dbReference>
<dbReference type="GO" id="GO:0000155">
    <property type="term" value="F:phosphorelay sensor kinase activity"/>
    <property type="evidence" value="ECO:0007669"/>
    <property type="project" value="InterPro"/>
</dbReference>
<dbReference type="EMBL" id="NIBG01000009">
    <property type="protein sequence ID" value="PAB59210.1"/>
    <property type="molecule type" value="Genomic_DNA"/>
</dbReference>
<dbReference type="OrthoDB" id="9781904at2"/>
<feature type="coiled-coil region" evidence="16">
    <location>
        <begin position="207"/>
        <end position="234"/>
    </location>
</feature>
<evidence type="ECO:0000256" key="2">
    <source>
        <dbReference type="ARBA" id="ARBA00001966"/>
    </source>
</evidence>
<dbReference type="InterPro" id="IPR016381">
    <property type="entry name" value="Sig_transdc_His_kinase_DegS"/>
</dbReference>
<evidence type="ECO:0000256" key="11">
    <source>
        <dbReference type="ARBA" id="ARBA00023004"/>
    </source>
</evidence>
<name>A0A267MK94_9FIRM</name>
<dbReference type="InterPro" id="IPR005467">
    <property type="entry name" value="His_kinase_dom"/>
</dbReference>
<dbReference type="InterPro" id="IPR004358">
    <property type="entry name" value="Sig_transdc_His_kin-like_C"/>
</dbReference>
<keyword evidence="11" id="KW-0408">Iron</keyword>
<comment type="cofactor">
    <cofactor evidence="2">
        <name>[4Fe-4S] cluster</name>
        <dbReference type="ChEBI" id="CHEBI:49883"/>
    </cofactor>
</comment>
<evidence type="ECO:0000256" key="9">
    <source>
        <dbReference type="ARBA" id="ARBA00022723"/>
    </source>
</evidence>
<dbReference type="PANTHER" id="PTHR24421:SF55">
    <property type="entry name" value="SENSOR HISTIDINE KINASE YDFH"/>
    <property type="match status" value="1"/>
</dbReference>
<evidence type="ECO:0000256" key="15">
    <source>
        <dbReference type="ARBA" id="ARBA00030800"/>
    </source>
</evidence>
<evidence type="ECO:0000256" key="4">
    <source>
        <dbReference type="ARBA" id="ARBA00012438"/>
    </source>
</evidence>
<evidence type="ECO:0000256" key="14">
    <source>
        <dbReference type="ARBA" id="ARBA00024827"/>
    </source>
</evidence>
<keyword evidence="13" id="KW-0411">Iron-sulfur</keyword>
<dbReference type="PIRSF" id="PIRSF003169">
    <property type="entry name" value="STHK_DegS"/>
    <property type="match status" value="1"/>
</dbReference>
<dbReference type="GO" id="GO:0051539">
    <property type="term" value="F:4 iron, 4 sulfur cluster binding"/>
    <property type="evidence" value="ECO:0007669"/>
    <property type="project" value="UniProtKB-KW"/>
</dbReference>
<organism evidence="18 19">
    <name type="scientific">Anaeromicrobium sediminis</name>
    <dbReference type="NCBI Taxonomy" id="1478221"/>
    <lineage>
        <taxon>Bacteria</taxon>
        <taxon>Bacillati</taxon>
        <taxon>Bacillota</taxon>
        <taxon>Clostridia</taxon>
        <taxon>Peptostreptococcales</taxon>
        <taxon>Thermotaleaceae</taxon>
        <taxon>Anaeromicrobium</taxon>
    </lineage>
</organism>
<feature type="coiled-coil region" evidence="16">
    <location>
        <begin position="111"/>
        <end position="138"/>
    </location>
</feature>
<dbReference type="InterPro" id="IPR036890">
    <property type="entry name" value="HATPase_C_sf"/>
</dbReference>
<evidence type="ECO:0000256" key="16">
    <source>
        <dbReference type="SAM" id="Coils"/>
    </source>
</evidence>
<keyword evidence="16" id="KW-0175">Coiled coil</keyword>
<dbReference type="PRINTS" id="PR00344">
    <property type="entry name" value="BCTRLSENSOR"/>
</dbReference>
<comment type="function">
    <text evidence="14">Member of the two-component regulatory system NreB/NreC involved in the control of dissimilatory nitrate/nitrite reduction in response to oxygen. NreB functions as a direct oxygen sensor histidine kinase which is autophosphorylated, in the absence of oxygen, probably at the conserved histidine residue, and transfers its phosphate group probably to a conserved aspartate residue of NreC. NreB/NreC activates the expression of the nitrate (narGHJI) and nitrite (nir) reductase operons, as well as the putative nitrate transporter gene narT.</text>
</comment>
<keyword evidence="9" id="KW-0479">Metal-binding</keyword>
<dbReference type="GO" id="GO:0046983">
    <property type="term" value="F:protein dimerization activity"/>
    <property type="evidence" value="ECO:0007669"/>
    <property type="project" value="InterPro"/>
</dbReference>
<dbReference type="InterPro" id="IPR003594">
    <property type="entry name" value="HATPase_dom"/>
</dbReference>
<evidence type="ECO:0000256" key="10">
    <source>
        <dbReference type="ARBA" id="ARBA00022777"/>
    </source>
</evidence>
<dbReference type="Gene3D" id="3.30.565.10">
    <property type="entry name" value="Histidine kinase-like ATPase, C-terminal domain"/>
    <property type="match status" value="1"/>
</dbReference>
<evidence type="ECO:0000256" key="8">
    <source>
        <dbReference type="ARBA" id="ARBA00022679"/>
    </source>
</evidence>
<keyword evidence="7" id="KW-0963">Cytoplasm</keyword>
<dbReference type="EC" id="2.7.13.3" evidence="4"/>
<dbReference type="CDD" id="cd16917">
    <property type="entry name" value="HATPase_UhpB-NarQ-NarX-like"/>
    <property type="match status" value="1"/>
</dbReference>
<evidence type="ECO:0000256" key="6">
    <source>
        <dbReference type="ARBA" id="ARBA00022485"/>
    </source>
</evidence>
<dbReference type="Proteomes" id="UP000216024">
    <property type="component" value="Unassembled WGS sequence"/>
</dbReference>
<proteinExistence type="predicted"/>
<keyword evidence="8" id="KW-0808">Transferase</keyword>
<reference evidence="18 19" key="1">
    <citation type="submission" date="2017-06" db="EMBL/GenBank/DDBJ databases">
        <title>Draft genome sequence of anaerobic fermentative bacterium Anaeromicrobium sediminis DY2726D isolated from West Pacific Ocean sediments.</title>
        <authorList>
            <person name="Zeng X."/>
        </authorList>
    </citation>
    <scope>NUCLEOTIDE SEQUENCE [LARGE SCALE GENOMIC DNA]</scope>
    <source>
        <strain evidence="18 19">DY2726D</strain>
    </source>
</reference>
<keyword evidence="19" id="KW-1185">Reference proteome</keyword>
<keyword evidence="10" id="KW-0418">Kinase</keyword>
<dbReference type="InterPro" id="IPR008595">
    <property type="entry name" value="DegS"/>
</dbReference>
<sequence length="393" mass="44939">MDVTSFSAKKMNQIIKQTIGSIEDGRNKIFDIAEAVRTECKNIENELENVKHKAMKVIKEVDGLEVAEKNSRKRLLYVSKNFREYTEDDIKKTYEEAKNLQVEIYVKRKEEQELIQERTNLEQRLKATKEIANKADQLISKVGLAMSCLSDNLQDVVEHLEDVEYKQAIAVKVIKAQEDERQRIAREIHDGPAQSMANAVIKAEICNKLMDRDREKAKGEINNLKDVVRNSLKDIRKIIYDLRPMALDDLGLVPTLEQFILKYKQDSPVDLNFIYMGDTIEVNSTVQLVVFRIVQEALNNIRKHSNAQNAVVKIEFTDQVINLIITDDGDGFNIKEKLEANKHKKDGGFGLFIMQERVELLNGKINIRSSVGIGTSIKVCVPINKECDAFNEN</sequence>
<dbReference type="PROSITE" id="PS50109">
    <property type="entry name" value="HIS_KIN"/>
    <property type="match status" value="1"/>
</dbReference>
<evidence type="ECO:0000259" key="17">
    <source>
        <dbReference type="PROSITE" id="PS50109"/>
    </source>
</evidence>
<keyword evidence="12" id="KW-0902">Two-component regulatory system</keyword>
<evidence type="ECO:0000313" key="19">
    <source>
        <dbReference type="Proteomes" id="UP000216024"/>
    </source>
</evidence>
<evidence type="ECO:0000313" key="18">
    <source>
        <dbReference type="EMBL" id="PAB59210.1"/>
    </source>
</evidence>
<evidence type="ECO:0000256" key="13">
    <source>
        <dbReference type="ARBA" id="ARBA00023014"/>
    </source>
</evidence>
<evidence type="ECO:0000256" key="1">
    <source>
        <dbReference type="ARBA" id="ARBA00000085"/>
    </source>
</evidence>
<dbReference type="GO" id="GO:0046872">
    <property type="term" value="F:metal ion binding"/>
    <property type="evidence" value="ECO:0007669"/>
    <property type="project" value="UniProtKB-KW"/>
</dbReference>
<dbReference type="Pfam" id="PF07730">
    <property type="entry name" value="HisKA_3"/>
    <property type="match status" value="1"/>
</dbReference>
<gene>
    <name evidence="18" type="ORF">CCE28_11875</name>
</gene>
<feature type="coiled-coil region" evidence="16">
    <location>
        <begin position="33"/>
        <end position="60"/>
    </location>
</feature>
<dbReference type="SUPFAM" id="SSF55874">
    <property type="entry name" value="ATPase domain of HSP90 chaperone/DNA topoisomerase II/histidine kinase"/>
    <property type="match status" value="1"/>
</dbReference>
<accession>A0A267MK94</accession>
<evidence type="ECO:0000256" key="3">
    <source>
        <dbReference type="ARBA" id="ARBA00004496"/>
    </source>
</evidence>
<keyword evidence="6" id="KW-0004">4Fe-4S</keyword>
<evidence type="ECO:0000256" key="5">
    <source>
        <dbReference type="ARBA" id="ARBA00017322"/>
    </source>
</evidence>
<dbReference type="GO" id="GO:0005737">
    <property type="term" value="C:cytoplasm"/>
    <property type="evidence" value="ECO:0007669"/>
    <property type="project" value="UniProtKB-SubCell"/>
</dbReference>
<dbReference type="PANTHER" id="PTHR24421">
    <property type="entry name" value="NITRATE/NITRITE SENSOR PROTEIN NARX-RELATED"/>
    <property type="match status" value="1"/>
</dbReference>
<dbReference type="Pfam" id="PF05384">
    <property type="entry name" value="DegS"/>
    <property type="match status" value="1"/>
</dbReference>
<feature type="domain" description="Histidine kinase" evidence="17">
    <location>
        <begin position="183"/>
        <end position="385"/>
    </location>
</feature>
<dbReference type="InterPro" id="IPR050482">
    <property type="entry name" value="Sensor_HK_TwoCompSys"/>
</dbReference>
<comment type="subcellular location">
    <subcellularLocation>
        <location evidence="3">Cytoplasm</location>
    </subcellularLocation>
</comment>
<dbReference type="SMART" id="SM00387">
    <property type="entry name" value="HATPase_c"/>
    <property type="match status" value="1"/>
</dbReference>
<evidence type="ECO:0000256" key="7">
    <source>
        <dbReference type="ARBA" id="ARBA00022490"/>
    </source>
</evidence>
<dbReference type="AlphaFoldDB" id="A0A267MK94"/>
<dbReference type="Gene3D" id="1.20.5.1930">
    <property type="match status" value="1"/>
</dbReference>
<evidence type="ECO:0000256" key="12">
    <source>
        <dbReference type="ARBA" id="ARBA00023012"/>
    </source>
</evidence>